<feature type="compositionally biased region" description="Basic and acidic residues" evidence="1">
    <location>
        <begin position="1"/>
        <end position="11"/>
    </location>
</feature>
<dbReference type="Proteomes" id="UP000244722">
    <property type="component" value="Unassembled WGS sequence"/>
</dbReference>
<comment type="caution">
    <text evidence="2">The sequence shown here is derived from an EMBL/GenBank/DDBJ whole genome shotgun (WGS) entry which is preliminary data.</text>
</comment>
<organism evidence="2 3">
    <name type="scientific">Tuber borchii</name>
    <name type="common">White truffle</name>
    <dbReference type="NCBI Taxonomy" id="42251"/>
    <lineage>
        <taxon>Eukaryota</taxon>
        <taxon>Fungi</taxon>
        <taxon>Dikarya</taxon>
        <taxon>Ascomycota</taxon>
        <taxon>Pezizomycotina</taxon>
        <taxon>Pezizomycetes</taxon>
        <taxon>Pezizales</taxon>
        <taxon>Tuberaceae</taxon>
        <taxon>Tuber</taxon>
    </lineage>
</organism>
<evidence type="ECO:0000313" key="2">
    <source>
        <dbReference type="EMBL" id="PUU72145.1"/>
    </source>
</evidence>
<evidence type="ECO:0000256" key="1">
    <source>
        <dbReference type="SAM" id="MobiDB-lite"/>
    </source>
</evidence>
<proteinExistence type="predicted"/>
<reference evidence="2 3" key="1">
    <citation type="submission" date="2017-04" db="EMBL/GenBank/DDBJ databases">
        <title>Draft genome sequence of Tuber borchii Vittad., a whitish edible truffle.</title>
        <authorList>
            <consortium name="DOE Joint Genome Institute"/>
            <person name="Murat C."/>
            <person name="Kuo A."/>
            <person name="Barry K.W."/>
            <person name="Clum A."/>
            <person name="Dockter R.B."/>
            <person name="Fauchery L."/>
            <person name="Iotti M."/>
            <person name="Kohler A."/>
            <person name="Labutti K."/>
            <person name="Lindquist E.A."/>
            <person name="Lipzen A."/>
            <person name="Ohm R.A."/>
            <person name="Wang M."/>
            <person name="Grigoriev I.V."/>
            <person name="Zambonelli A."/>
            <person name="Martin F.M."/>
        </authorList>
    </citation>
    <scope>NUCLEOTIDE SEQUENCE [LARGE SCALE GENOMIC DNA]</scope>
    <source>
        <strain evidence="2 3">Tbo3840</strain>
    </source>
</reference>
<evidence type="ECO:0000313" key="3">
    <source>
        <dbReference type="Proteomes" id="UP000244722"/>
    </source>
</evidence>
<keyword evidence="3" id="KW-1185">Reference proteome</keyword>
<dbReference type="EMBL" id="NESQ01000745">
    <property type="protein sequence ID" value="PUU72145.1"/>
    <property type="molecule type" value="Genomic_DNA"/>
</dbReference>
<name>A0A2T6Z9J2_TUBBO</name>
<protein>
    <submittedName>
        <fullName evidence="2">Uncharacterized protein</fullName>
    </submittedName>
</protein>
<dbReference type="OrthoDB" id="5389914at2759"/>
<feature type="region of interest" description="Disordered" evidence="1">
    <location>
        <begin position="1"/>
        <end position="48"/>
    </location>
</feature>
<dbReference type="AlphaFoldDB" id="A0A2T6Z9J2"/>
<accession>A0A2T6Z9J2</accession>
<gene>
    <name evidence="2" type="ORF">B9Z19DRAFT_1139156</name>
</gene>
<sequence>MSPDQPREPPRLFKTPNNQSQPQHHRFRTPDATAHSLPKPTENTDSSPEDIILHLSNTEHADAMSSAELRARTGGQIFLTKPVDVFQPTGKPRQRQRLAQNSEDSWLCRPRGGLSIRARTNVGAITPTRIAARRGVLRNRGLDEGKCRLDGVEEGDDSEEGNESVDIIETPDGKYTRGTHLCCETDDLDGDVLMGEADQD</sequence>